<gene>
    <name evidence="1" type="ORF">CA13_42990</name>
</gene>
<protein>
    <submittedName>
        <fullName evidence="1">Uncharacterized protein</fullName>
    </submittedName>
</protein>
<comment type="caution">
    <text evidence="1">The sequence shown here is derived from an EMBL/GenBank/DDBJ whole genome shotgun (WGS) entry which is preliminary data.</text>
</comment>
<dbReference type="Proteomes" id="UP000315010">
    <property type="component" value="Unassembled WGS sequence"/>
</dbReference>
<dbReference type="AlphaFoldDB" id="A0A5C5Z704"/>
<dbReference type="EMBL" id="SJPJ01000001">
    <property type="protein sequence ID" value="TWT82836.1"/>
    <property type="molecule type" value="Genomic_DNA"/>
</dbReference>
<keyword evidence="2" id="KW-1185">Reference proteome</keyword>
<organism evidence="1 2">
    <name type="scientific">Novipirellula herctigrandis</name>
    <dbReference type="NCBI Taxonomy" id="2527986"/>
    <lineage>
        <taxon>Bacteria</taxon>
        <taxon>Pseudomonadati</taxon>
        <taxon>Planctomycetota</taxon>
        <taxon>Planctomycetia</taxon>
        <taxon>Pirellulales</taxon>
        <taxon>Pirellulaceae</taxon>
        <taxon>Novipirellula</taxon>
    </lineage>
</organism>
<reference evidence="1 2" key="1">
    <citation type="submission" date="2019-02" db="EMBL/GenBank/DDBJ databases">
        <title>Deep-cultivation of Planctomycetes and their phenomic and genomic characterization uncovers novel biology.</title>
        <authorList>
            <person name="Wiegand S."/>
            <person name="Jogler M."/>
            <person name="Boedeker C."/>
            <person name="Pinto D."/>
            <person name="Vollmers J."/>
            <person name="Rivas-Marin E."/>
            <person name="Kohn T."/>
            <person name="Peeters S.H."/>
            <person name="Heuer A."/>
            <person name="Rast P."/>
            <person name="Oberbeckmann S."/>
            <person name="Bunk B."/>
            <person name="Jeske O."/>
            <person name="Meyerdierks A."/>
            <person name="Storesund J.E."/>
            <person name="Kallscheuer N."/>
            <person name="Luecker S."/>
            <person name="Lage O.M."/>
            <person name="Pohl T."/>
            <person name="Merkel B.J."/>
            <person name="Hornburger P."/>
            <person name="Mueller R.-W."/>
            <person name="Bruemmer F."/>
            <person name="Labrenz M."/>
            <person name="Spormann A.M."/>
            <person name="Op Den Camp H."/>
            <person name="Overmann J."/>
            <person name="Amann R."/>
            <person name="Jetten M.S.M."/>
            <person name="Mascher T."/>
            <person name="Medema M.H."/>
            <person name="Devos D.P."/>
            <person name="Kaster A.-K."/>
            <person name="Ovreas L."/>
            <person name="Rohde M."/>
            <person name="Galperin M.Y."/>
            <person name="Jogler C."/>
        </authorList>
    </citation>
    <scope>NUCLEOTIDE SEQUENCE [LARGE SCALE GENOMIC DNA]</scope>
    <source>
        <strain evidence="1 2">CA13</strain>
    </source>
</reference>
<evidence type="ECO:0000313" key="2">
    <source>
        <dbReference type="Proteomes" id="UP000315010"/>
    </source>
</evidence>
<accession>A0A5C5Z704</accession>
<proteinExistence type="predicted"/>
<sequence>MDWEGGTIGVIVPALMGHGEAGRASPWPFFFGHSLMVGLLGEGFADNRIPPSNLRLLELQKQCIKWAQCHMSLHR</sequence>
<name>A0A5C5Z704_9BACT</name>
<evidence type="ECO:0000313" key="1">
    <source>
        <dbReference type="EMBL" id="TWT82836.1"/>
    </source>
</evidence>